<name>A0A1F4RJ74_UNCSA</name>
<organism evidence="1 2">
    <name type="scientific">candidate division WOR-1 bacterium RIFCSPLOWO2_12_FULL_45_9</name>
    <dbReference type="NCBI Taxonomy" id="1802568"/>
    <lineage>
        <taxon>Bacteria</taxon>
        <taxon>Bacillati</taxon>
        <taxon>Saganbacteria</taxon>
    </lineage>
</organism>
<protein>
    <recommendedName>
        <fullName evidence="3">LUD domain-containing protein</fullName>
    </recommendedName>
</protein>
<dbReference type="EMBL" id="METQ01000060">
    <property type="protein sequence ID" value="OGC08238.1"/>
    <property type="molecule type" value="Genomic_DNA"/>
</dbReference>
<proteinExistence type="predicted"/>
<sequence>MIKKIIGPMIRKLRGAGQPPPITGRVTQGRDAMRKLQRDPAQERQYGKLLDKINIRHGVPGPDKLLALPSAEALEAFLAKEIVDFFGPSEISFVGKTGKTPYAKLRDIATQNNRLIYVPGKGSTIYVSGQTGRDLLDIFEAPPQLIGVAPNVLSRANTQIVVVPISTTRELSPHGVIIITRATAPEFDPMVVLPILRIIGHDMAVVFARNKITI</sequence>
<gene>
    <name evidence="1" type="ORF">A3F86_05625</name>
</gene>
<accession>A0A1F4RJ74</accession>
<dbReference type="STRING" id="1802568.A3F86_05625"/>
<evidence type="ECO:0000313" key="2">
    <source>
        <dbReference type="Proteomes" id="UP000179095"/>
    </source>
</evidence>
<reference evidence="1 2" key="1">
    <citation type="journal article" date="2016" name="Nat. Commun.">
        <title>Thousands of microbial genomes shed light on interconnected biogeochemical processes in an aquifer system.</title>
        <authorList>
            <person name="Anantharaman K."/>
            <person name="Brown C.T."/>
            <person name="Hug L.A."/>
            <person name="Sharon I."/>
            <person name="Castelle C.J."/>
            <person name="Probst A.J."/>
            <person name="Thomas B.C."/>
            <person name="Singh A."/>
            <person name="Wilkins M.J."/>
            <person name="Karaoz U."/>
            <person name="Brodie E.L."/>
            <person name="Williams K.H."/>
            <person name="Hubbard S.S."/>
            <person name="Banfield J.F."/>
        </authorList>
    </citation>
    <scope>NUCLEOTIDE SEQUENCE [LARGE SCALE GENOMIC DNA]</scope>
</reference>
<dbReference type="Proteomes" id="UP000179095">
    <property type="component" value="Unassembled WGS sequence"/>
</dbReference>
<evidence type="ECO:0000313" key="1">
    <source>
        <dbReference type="EMBL" id="OGC08238.1"/>
    </source>
</evidence>
<comment type="caution">
    <text evidence="1">The sequence shown here is derived from an EMBL/GenBank/DDBJ whole genome shotgun (WGS) entry which is preliminary data.</text>
</comment>
<dbReference type="AlphaFoldDB" id="A0A1F4RJ74"/>
<evidence type="ECO:0008006" key="3">
    <source>
        <dbReference type="Google" id="ProtNLM"/>
    </source>
</evidence>